<keyword evidence="7" id="KW-0235">DNA replication</keyword>
<dbReference type="SUPFAM" id="SSF56300">
    <property type="entry name" value="Metallo-dependent phosphatases"/>
    <property type="match status" value="1"/>
</dbReference>
<feature type="domain" description="Calcineurin-like phosphoesterase" evidence="8">
    <location>
        <begin position="1"/>
        <end position="216"/>
    </location>
</feature>
<dbReference type="Pfam" id="PF12320">
    <property type="entry name" value="SbcD_C"/>
    <property type="match status" value="1"/>
</dbReference>
<comment type="subunit">
    <text evidence="2 7">Heterodimer of SbcC and SbcD.</text>
</comment>
<dbReference type="CDD" id="cd00840">
    <property type="entry name" value="MPP_Mre11_N"/>
    <property type="match status" value="1"/>
</dbReference>
<keyword evidence="5 7" id="KW-0378">Hydrolase</keyword>
<comment type="caution">
    <text evidence="10">The sequence shown here is derived from an EMBL/GenBank/DDBJ whole genome shotgun (WGS) entry which is preliminary data.</text>
</comment>
<proteinExistence type="inferred from homology"/>
<evidence type="ECO:0000256" key="5">
    <source>
        <dbReference type="ARBA" id="ARBA00022801"/>
    </source>
</evidence>
<evidence type="ECO:0000256" key="7">
    <source>
        <dbReference type="RuleBase" id="RU363069"/>
    </source>
</evidence>
<dbReference type="PANTHER" id="PTHR30337">
    <property type="entry name" value="COMPONENT OF ATP-DEPENDENT DSDNA EXONUCLEASE"/>
    <property type="match status" value="1"/>
</dbReference>
<accession>A0AA45C7A3</accession>
<dbReference type="Gene3D" id="3.60.21.10">
    <property type="match status" value="1"/>
</dbReference>
<dbReference type="GO" id="GO:0008408">
    <property type="term" value="F:3'-5' exonuclease activity"/>
    <property type="evidence" value="ECO:0007669"/>
    <property type="project" value="InterPro"/>
</dbReference>
<evidence type="ECO:0000313" key="11">
    <source>
        <dbReference type="Proteomes" id="UP000245921"/>
    </source>
</evidence>
<keyword evidence="4 7" id="KW-0540">Nuclease</keyword>
<dbReference type="InterPro" id="IPR004593">
    <property type="entry name" value="SbcD"/>
</dbReference>
<dbReference type="GO" id="GO:0006260">
    <property type="term" value="P:DNA replication"/>
    <property type="evidence" value="ECO:0007669"/>
    <property type="project" value="UniProtKB-KW"/>
</dbReference>
<protein>
    <recommendedName>
        <fullName evidence="3 7">Nuclease SbcCD subunit D</fullName>
    </recommendedName>
</protein>
<name>A0AA45C7A3_9BACT</name>
<keyword evidence="7" id="KW-0255">Endonuclease</keyword>
<evidence type="ECO:0000256" key="6">
    <source>
        <dbReference type="ARBA" id="ARBA00022839"/>
    </source>
</evidence>
<dbReference type="RefSeq" id="WP_109604529.1">
    <property type="nucleotide sequence ID" value="NZ_QGGI01000006.1"/>
</dbReference>
<organism evidence="10 11">
    <name type="scientific">Oceanotoga teriensis</name>
    <dbReference type="NCBI Taxonomy" id="515440"/>
    <lineage>
        <taxon>Bacteria</taxon>
        <taxon>Thermotogati</taxon>
        <taxon>Thermotogota</taxon>
        <taxon>Thermotogae</taxon>
        <taxon>Petrotogales</taxon>
        <taxon>Petrotogaceae</taxon>
        <taxon>Oceanotoga</taxon>
    </lineage>
</organism>
<dbReference type="GO" id="GO:0006310">
    <property type="term" value="P:DNA recombination"/>
    <property type="evidence" value="ECO:0007669"/>
    <property type="project" value="UniProtKB-KW"/>
</dbReference>
<evidence type="ECO:0000256" key="2">
    <source>
        <dbReference type="ARBA" id="ARBA00011322"/>
    </source>
</evidence>
<evidence type="ECO:0000256" key="4">
    <source>
        <dbReference type="ARBA" id="ARBA00022722"/>
    </source>
</evidence>
<evidence type="ECO:0000259" key="9">
    <source>
        <dbReference type="Pfam" id="PF12320"/>
    </source>
</evidence>
<dbReference type="NCBIfam" id="TIGR00619">
    <property type="entry name" value="sbcd"/>
    <property type="match status" value="1"/>
</dbReference>
<keyword evidence="11" id="KW-1185">Reference proteome</keyword>
<dbReference type="EMBL" id="QGGI01000006">
    <property type="protein sequence ID" value="PWJ95282.1"/>
    <property type="molecule type" value="Genomic_DNA"/>
</dbReference>
<evidence type="ECO:0000259" key="8">
    <source>
        <dbReference type="Pfam" id="PF00149"/>
    </source>
</evidence>
<dbReference type="InterPro" id="IPR004843">
    <property type="entry name" value="Calcineurin-like_PHP"/>
</dbReference>
<dbReference type="InterPro" id="IPR050535">
    <property type="entry name" value="DNA_Repair-Maintenance_Comp"/>
</dbReference>
<dbReference type="GO" id="GO:0004519">
    <property type="term" value="F:endonuclease activity"/>
    <property type="evidence" value="ECO:0007669"/>
    <property type="project" value="UniProtKB-KW"/>
</dbReference>
<dbReference type="PANTHER" id="PTHR30337:SF0">
    <property type="entry name" value="NUCLEASE SBCCD SUBUNIT D"/>
    <property type="match status" value="1"/>
</dbReference>
<gene>
    <name evidence="7" type="primary">sbcD</name>
    <name evidence="10" type="ORF">C7380_10690</name>
</gene>
<evidence type="ECO:0000256" key="1">
    <source>
        <dbReference type="ARBA" id="ARBA00010555"/>
    </source>
</evidence>
<sequence>MKIIHTADWHLGKIIYSNYMTQEQEYILEQFINYVEKNKPDVIIISGDIYDRSIPPSEAVNLLNKVLSNIVIKNKIPTMIISGNHDSEERLEFLNGILSEMDLHIEGKIKKQIKKVIINKNSKDKTNFYLLPYIEMQKVKDLYEIDFQTKNEALKYIIKEMKIDTNEINILISHEYVAGGIESDSERILSIGGTEYIDPQILKDFDYVALGHLHGPQKIKYEKIRYSGSLMKYSFSETNQKKGMNLIEINQKNDIKIKQINFKPKRDMKIIKGLFNEIIKMENTDDYLHIIIEDQEPIYEAINKLRTKYPNVLSLEFPNLKTNNDIKTNKKNIKNISPNELFYYFYEEIKGKKINENQKTYTNKLFEEILKERSEE</sequence>
<feature type="domain" description="Nuclease SbcCD subunit D C-terminal" evidence="9">
    <location>
        <begin position="264"/>
        <end position="348"/>
    </location>
</feature>
<dbReference type="AlphaFoldDB" id="A0AA45C7A3"/>
<reference evidence="10 11" key="1">
    <citation type="submission" date="2018-05" db="EMBL/GenBank/DDBJ databases">
        <title>Genomic Encyclopedia of Type Strains, Phase IV (KMG-IV): sequencing the most valuable type-strain genomes for metagenomic binning, comparative biology and taxonomic classification.</title>
        <authorList>
            <person name="Goeker M."/>
        </authorList>
    </citation>
    <scope>NUCLEOTIDE SEQUENCE [LARGE SCALE GENOMIC DNA]</scope>
    <source>
        <strain evidence="10 11">DSM 24906</strain>
    </source>
</reference>
<comment type="function">
    <text evidence="7">SbcCD cleaves DNA hairpin structures. These structures can inhibit DNA replication and are intermediates in certain DNA recombination reactions. The complex acts as a 3'-&gt;5' double strand exonuclease that can open hairpins. It also has a 5' single-strand endonuclease activity.</text>
</comment>
<evidence type="ECO:0000256" key="3">
    <source>
        <dbReference type="ARBA" id="ARBA00013365"/>
    </source>
</evidence>
<evidence type="ECO:0000313" key="10">
    <source>
        <dbReference type="EMBL" id="PWJ95282.1"/>
    </source>
</evidence>
<comment type="similarity">
    <text evidence="1 7">Belongs to the SbcD family.</text>
</comment>
<dbReference type="InterPro" id="IPR041796">
    <property type="entry name" value="Mre11_N"/>
</dbReference>
<keyword evidence="6 7" id="KW-0269">Exonuclease</keyword>
<dbReference type="Pfam" id="PF00149">
    <property type="entry name" value="Metallophos"/>
    <property type="match status" value="1"/>
</dbReference>
<keyword evidence="7" id="KW-0233">DNA recombination</keyword>
<dbReference type="Proteomes" id="UP000245921">
    <property type="component" value="Unassembled WGS sequence"/>
</dbReference>
<dbReference type="InterPro" id="IPR029052">
    <property type="entry name" value="Metallo-depent_PP-like"/>
</dbReference>
<dbReference type="InterPro" id="IPR026843">
    <property type="entry name" value="SbcD_C"/>
</dbReference>